<dbReference type="Proteomes" id="UP000027495">
    <property type="component" value="Segment"/>
</dbReference>
<reference evidence="1 2" key="1">
    <citation type="journal article" date="2014" name="BMC Genomics">
        <title>Genome sequences characterizing five mutations in RNA polymerase and major capsid of phages [greek small letter phi]A318 and [greek small letter phi]As51 of Vibrio alginolyticus with different burst efficiencies.</title>
        <authorList>
            <person name="Liu W."/>
            <person name="Lin Y.R."/>
            <person name="Lu M.W."/>
            <person name="Sung P.J."/>
            <person name="Wang W.H."/>
            <person name="Lin C.S."/>
        </authorList>
    </citation>
    <scope>NUCLEOTIDE SEQUENCE [LARGE SCALE GENOMIC DNA]</scope>
</reference>
<dbReference type="KEGG" id="vg:22474950"/>
<name>A0A067YCN9_9CAUD</name>
<dbReference type="RefSeq" id="YP_009110723.1">
    <property type="nucleotide sequence ID" value="NC_025822.1"/>
</dbReference>
<accession>A0A067YCN9</accession>
<organism evidence="1 2">
    <name type="scientific">Vibrio phage phi-A318</name>
    <dbReference type="NCBI Taxonomy" id="1151014"/>
    <lineage>
        <taxon>Viruses</taxon>
        <taxon>Duplodnaviria</taxon>
        <taxon>Heunggongvirae</taxon>
        <taxon>Uroviricota</taxon>
        <taxon>Caudoviricetes</taxon>
        <taxon>Autographivirales</taxon>
        <taxon>Autosignataviridae</taxon>
        <taxon>Colwellvirinae</taxon>
        <taxon>Kaohsiungvirus</taxon>
        <taxon>Kaohsiungvirus A318</taxon>
    </lineage>
</organism>
<evidence type="ECO:0000313" key="1">
    <source>
        <dbReference type="EMBL" id="AGZ17784.1"/>
    </source>
</evidence>
<dbReference type="EMBL" id="KF322026">
    <property type="protein sequence ID" value="AGZ17784.1"/>
    <property type="molecule type" value="Genomic_DNA"/>
</dbReference>
<keyword evidence="2" id="KW-1185">Reference proteome</keyword>
<proteinExistence type="predicted"/>
<dbReference type="GeneID" id="22474950"/>
<sequence>MTTKFLPVHAKMRPAIKNGMQVIHNGGGSRQGWLGKVISTIGGEITISFNYSGKNQKYTWDWFLSNFYISCYDIGKMSGVFNGKGYYDKYRLFVLTHNALKQKQRNLHKDNKALADAKDNNYTSTVGDKNLDPLDDIGTYMVLDNDGKWHGTYKTQRLAEAAASSLVKKNNKLFRIVKHVADIKPRVIVEADVERK</sequence>
<protein>
    <submittedName>
        <fullName evidence="1">Uncharacterized protein</fullName>
    </submittedName>
</protein>
<evidence type="ECO:0000313" key="2">
    <source>
        <dbReference type="Proteomes" id="UP000027495"/>
    </source>
</evidence>